<dbReference type="SUPFAM" id="SSF160515">
    <property type="entry name" value="YueI-like"/>
    <property type="match status" value="1"/>
</dbReference>
<dbReference type="EMBL" id="JAAXPN010000010">
    <property type="protein sequence ID" value="NKZ24855.1"/>
    <property type="molecule type" value="Genomic_DNA"/>
</dbReference>
<keyword evidence="2" id="KW-1185">Reference proteome</keyword>
<dbReference type="RefSeq" id="WP_168722649.1">
    <property type="nucleotide sequence ID" value="NZ_JAAXPN010000010.1"/>
</dbReference>
<organism evidence="1 2">
    <name type="scientific">Periweissella fabalis</name>
    <dbReference type="NCBI Taxonomy" id="1070421"/>
    <lineage>
        <taxon>Bacteria</taxon>
        <taxon>Bacillati</taxon>
        <taxon>Bacillota</taxon>
        <taxon>Bacilli</taxon>
        <taxon>Lactobacillales</taxon>
        <taxon>Lactobacillaceae</taxon>
        <taxon>Periweissella</taxon>
    </lineage>
</organism>
<dbReference type="Pfam" id="PF07997">
    <property type="entry name" value="DUF1694"/>
    <property type="match status" value="1"/>
</dbReference>
<name>A0A7X6N4G3_9LACO</name>
<accession>A0A7X6N4G3</accession>
<comment type="caution">
    <text evidence="1">The sequence shown here is derived from an EMBL/GenBank/DDBJ whole genome shotgun (WGS) entry which is preliminary data.</text>
</comment>
<evidence type="ECO:0000313" key="1">
    <source>
        <dbReference type="EMBL" id="NKZ24855.1"/>
    </source>
</evidence>
<protein>
    <submittedName>
        <fullName evidence="1">YueI family protein</fullName>
    </submittedName>
</protein>
<gene>
    <name evidence="1" type="ORF">HF964_08630</name>
</gene>
<evidence type="ECO:0000313" key="2">
    <source>
        <dbReference type="Proteomes" id="UP000549765"/>
    </source>
</evidence>
<dbReference type="Proteomes" id="UP000549765">
    <property type="component" value="Unassembled WGS sequence"/>
</dbReference>
<dbReference type="InterPro" id="IPR029064">
    <property type="entry name" value="Ribosomal_eL30-like_sf"/>
</dbReference>
<reference evidence="1 2" key="1">
    <citation type="submission" date="2020-04" db="EMBL/GenBank/DDBJ databases">
        <title>MicrobeNet Type strains.</title>
        <authorList>
            <person name="Nicholson A.C."/>
        </authorList>
    </citation>
    <scope>NUCLEOTIDE SEQUENCE [LARGE SCALE GENOMIC DNA]</scope>
    <source>
        <strain evidence="1 2">CCUG 61472</strain>
    </source>
</reference>
<sequence>MSTEETNNLSQHLDHARYGDQQLHPDEQNMYLGSFKERVYFVMTVTELNQDGYLPEWQIALTKYTDATLLLNGNLPIDTLTPFLNLAKKENFPVQLKNDSRYRITPTSVAIALVNLIEVVANPAQPISNLRQPIESATPTQPKLSWWQKLFKGN</sequence>
<dbReference type="Gene3D" id="3.30.1330.30">
    <property type="match status" value="1"/>
</dbReference>
<dbReference type="AlphaFoldDB" id="A0A7X6N4G3"/>
<proteinExistence type="predicted"/>
<dbReference type="InterPro" id="IPR012543">
    <property type="entry name" value="DUF1694"/>
</dbReference>